<protein>
    <submittedName>
        <fullName evidence="1">Uncharacterized protein</fullName>
    </submittedName>
</protein>
<gene>
    <name evidence="1" type="ORF">MNBD_GAMMA22-2405</name>
</gene>
<accession>A0A3B1A1Z7</accession>
<organism evidence="1">
    <name type="scientific">hydrothermal vent metagenome</name>
    <dbReference type="NCBI Taxonomy" id="652676"/>
    <lineage>
        <taxon>unclassified sequences</taxon>
        <taxon>metagenomes</taxon>
        <taxon>ecological metagenomes</taxon>
    </lineage>
</organism>
<evidence type="ECO:0000313" key="1">
    <source>
        <dbReference type="EMBL" id="VAW92199.1"/>
    </source>
</evidence>
<dbReference type="EMBL" id="UOFS01000011">
    <property type="protein sequence ID" value="VAW92199.1"/>
    <property type="molecule type" value="Genomic_DNA"/>
</dbReference>
<dbReference type="AlphaFoldDB" id="A0A3B1A1Z7"/>
<proteinExistence type="predicted"/>
<reference evidence="1" key="1">
    <citation type="submission" date="2018-06" db="EMBL/GenBank/DDBJ databases">
        <authorList>
            <person name="Zhirakovskaya E."/>
        </authorList>
    </citation>
    <scope>NUCLEOTIDE SEQUENCE</scope>
</reference>
<name>A0A3B1A1Z7_9ZZZZ</name>
<sequence>MKSLTTYNPIIGASKTETLFRVRCSLDTIDVIAQFVPHNKNINFSYESSIGLYYLLECISDALRYEAERNK</sequence>